<feature type="transmembrane region" description="Helical" evidence="3">
    <location>
        <begin position="74"/>
        <end position="92"/>
    </location>
</feature>
<dbReference type="InterPro" id="IPR051158">
    <property type="entry name" value="Metallophosphoesterase_sf"/>
</dbReference>
<dbReference type="Pfam" id="PF00149">
    <property type="entry name" value="Metallophos"/>
    <property type="match status" value="1"/>
</dbReference>
<evidence type="ECO:0000313" key="6">
    <source>
        <dbReference type="Proteomes" id="UP000521017"/>
    </source>
</evidence>
<organism evidence="5 6">
    <name type="scientific">Pedobacter cryoconitis</name>
    <dbReference type="NCBI Taxonomy" id="188932"/>
    <lineage>
        <taxon>Bacteria</taxon>
        <taxon>Pseudomonadati</taxon>
        <taxon>Bacteroidota</taxon>
        <taxon>Sphingobacteriia</taxon>
        <taxon>Sphingobacteriales</taxon>
        <taxon>Sphingobacteriaceae</taxon>
        <taxon>Pedobacter</taxon>
    </lineage>
</organism>
<evidence type="ECO:0000256" key="2">
    <source>
        <dbReference type="ARBA" id="ARBA00022801"/>
    </source>
</evidence>
<reference evidence="5 6" key="1">
    <citation type="submission" date="2020-08" db="EMBL/GenBank/DDBJ databases">
        <title>Genomic Encyclopedia of Type Strains, Phase IV (KMG-V): Genome sequencing to study the core and pangenomes of soil and plant-associated prokaryotes.</title>
        <authorList>
            <person name="Whitman W."/>
        </authorList>
    </citation>
    <scope>NUCLEOTIDE SEQUENCE [LARGE SCALE GENOMIC DNA]</scope>
    <source>
        <strain evidence="5 6">M2T3</strain>
    </source>
</reference>
<evidence type="ECO:0000259" key="4">
    <source>
        <dbReference type="Pfam" id="PF00149"/>
    </source>
</evidence>
<keyword evidence="3" id="KW-1133">Transmembrane helix</keyword>
<accession>A0A7X0J0R2</accession>
<feature type="transmembrane region" description="Helical" evidence="3">
    <location>
        <begin position="104"/>
        <end position="127"/>
    </location>
</feature>
<comment type="caution">
    <text evidence="5">The sequence shown here is derived from an EMBL/GenBank/DDBJ whole genome shotgun (WGS) entry which is preliminary data.</text>
</comment>
<dbReference type="GO" id="GO:0016020">
    <property type="term" value="C:membrane"/>
    <property type="evidence" value="ECO:0007669"/>
    <property type="project" value="GOC"/>
</dbReference>
<evidence type="ECO:0000256" key="1">
    <source>
        <dbReference type="ARBA" id="ARBA00022723"/>
    </source>
</evidence>
<dbReference type="Gene3D" id="3.60.21.10">
    <property type="match status" value="1"/>
</dbReference>
<dbReference type="EMBL" id="JACHCC010000002">
    <property type="protein sequence ID" value="MBB6498564.1"/>
    <property type="molecule type" value="Genomic_DNA"/>
</dbReference>
<dbReference type="InterPro" id="IPR029052">
    <property type="entry name" value="Metallo-depent_PP-like"/>
</dbReference>
<dbReference type="GO" id="GO:0046872">
    <property type="term" value="F:metal ion binding"/>
    <property type="evidence" value="ECO:0007669"/>
    <property type="project" value="UniProtKB-KW"/>
</dbReference>
<keyword evidence="3" id="KW-0812">Transmembrane</keyword>
<dbReference type="PANTHER" id="PTHR31302">
    <property type="entry name" value="TRANSMEMBRANE PROTEIN WITH METALLOPHOSPHOESTERASE DOMAIN-RELATED"/>
    <property type="match status" value="1"/>
</dbReference>
<dbReference type="PANTHER" id="PTHR31302:SF31">
    <property type="entry name" value="PHOSPHODIESTERASE YAEI"/>
    <property type="match status" value="1"/>
</dbReference>
<feature type="domain" description="Calcineurin-like phosphoesterase" evidence="4">
    <location>
        <begin position="153"/>
        <end position="332"/>
    </location>
</feature>
<gene>
    <name evidence="5" type="ORF">HDF25_000701</name>
</gene>
<dbReference type="InterPro" id="IPR004843">
    <property type="entry name" value="Calcineurin-like_PHP"/>
</dbReference>
<dbReference type="SUPFAM" id="SSF56300">
    <property type="entry name" value="Metallo-dependent phosphatases"/>
    <property type="match status" value="1"/>
</dbReference>
<protein>
    <recommendedName>
        <fullName evidence="4">Calcineurin-like phosphoesterase domain-containing protein</fullName>
    </recommendedName>
</protein>
<keyword evidence="2" id="KW-0378">Hydrolase</keyword>
<dbReference type="RefSeq" id="WP_184622818.1">
    <property type="nucleotide sequence ID" value="NZ_JACHCC010000002.1"/>
</dbReference>
<dbReference type="AlphaFoldDB" id="A0A7X0J0R2"/>
<keyword evidence="3" id="KW-0472">Membrane</keyword>
<evidence type="ECO:0000256" key="3">
    <source>
        <dbReference type="SAM" id="Phobius"/>
    </source>
</evidence>
<proteinExistence type="predicted"/>
<evidence type="ECO:0000313" key="5">
    <source>
        <dbReference type="EMBL" id="MBB6498564.1"/>
    </source>
</evidence>
<feature type="transmembrane region" description="Helical" evidence="3">
    <location>
        <begin position="31"/>
        <end position="53"/>
    </location>
</feature>
<dbReference type="GO" id="GO:0009245">
    <property type="term" value="P:lipid A biosynthetic process"/>
    <property type="evidence" value="ECO:0007669"/>
    <property type="project" value="TreeGrafter"/>
</dbReference>
<feature type="transmembrane region" description="Helical" evidence="3">
    <location>
        <begin position="7"/>
        <end position="25"/>
    </location>
</feature>
<dbReference type="GO" id="GO:0008758">
    <property type="term" value="F:UDP-2,3-diacylglucosamine hydrolase activity"/>
    <property type="evidence" value="ECO:0007669"/>
    <property type="project" value="TreeGrafter"/>
</dbReference>
<name>A0A7X0J0R2_9SPHI</name>
<dbReference type="Proteomes" id="UP000521017">
    <property type="component" value="Unassembled WGS sequence"/>
</dbReference>
<keyword evidence="1" id="KW-0479">Metal-binding</keyword>
<sequence length="395" mass="44974">MRRKFSILPFLLFVAFIFLLNWYVLSGLLSLTASVFTTPIFCLFIAGTILSLFMAIRRMERHGMDLLFKISSHLVLTLLASELVFTIILFAGDIPRVFTGAGRNVYWVDFAFLMFLLTIILFVYGMVVGKYNYKVINHVLYFDDLPEKFDGFKLVQISDVHAGSFNNPTAVKRGISLINEQKADLFVFTGDLVNNKAEEIKPWISDFSAIKAPYGQFSILGNHDYGDYVKWPSETDKKNNLDQLKAYHKDLGFNLLLDTHVKIEKDGQQLILAGVENWGLGFGERGDLKKALNGTGNKDFKILLSHDPTHWEEQVKTFPNKVQLTLSGHTHGMQFGLEAFGIKWSPVKYRYAHWAGIKEENGRILNINRGFGFLGFSGRIGIWPEITVIELKKRL</sequence>